<keyword evidence="9" id="KW-0342">GTP-binding</keyword>
<dbReference type="FunFam" id="3.40.50.300:FF:002797">
    <property type="entry name" value="Uridine kinase"/>
    <property type="match status" value="1"/>
</dbReference>
<dbReference type="SUPFAM" id="SSF52540">
    <property type="entry name" value="P-loop containing nucleoside triphosphate hydrolases"/>
    <property type="match status" value="1"/>
</dbReference>
<evidence type="ECO:0000256" key="6">
    <source>
        <dbReference type="ARBA" id="ARBA00022679"/>
    </source>
</evidence>
<dbReference type="GO" id="GO:0005524">
    <property type="term" value="F:ATP binding"/>
    <property type="evidence" value="ECO:0007669"/>
    <property type="project" value="UniProtKB-KW"/>
</dbReference>
<comment type="pathway">
    <text evidence="1 11">Pyrimidine metabolism; UMP biosynthesis via salvage pathway; UMP from uridine: step 1/1.</text>
</comment>
<dbReference type="FunFam" id="3.40.50.2020:FF:000015">
    <property type="entry name" value="Uridine kinase"/>
    <property type="match status" value="1"/>
</dbReference>
<name>A0A5J5AK69_9ASTE</name>
<dbReference type="OrthoDB" id="106623at2759"/>
<dbReference type="GO" id="GO:0044206">
    <property type="term" value="P:UMP salvage"/>
    <property type="evidence" value="ECO:0007669"/>
    <property type="project" value="UniProtKB-UniPathway"/>
</dbReference>
<evidence type="ECO:0000256" key="11">
    <source>
        <dbReference type="RuleBase" id="RU003825"/>
    </source>
</evidence>
<evidence type="ECO:0000256" key="2">
    <source>
        <dbReference type="ARBA" id="ARBA00004784"/>
    </source>
</evidence>
<evidence type="ECO:0000256" key="5">
    <source>
        <dbReference type="ARBA" id="ARBA00022533"/>
    </source>
</evidence>
<dbReference type="CDD" id="cd06223">
    <property type="entry name" value="PRTases_typeI"/>
    <property type="match status" value="1"/>
</dbReference>
<comment type="similarity">
    <text evidence="11">Belongs to the uridine kinase family.</text>
</comment>
<evidence type="ECO:0000256" key="4">
    <source>
        <dbReference type="ARBA" id="ARBA00010723"/>
    </source>
</evidence>
<dbReference type="GO" id="GO:0044211">
    <property type="term" value="P:CTP salvage"/>
    <property type="evidence" value="ECO:0007669"/>
    <property type="project" value="UniProtKB-UniPathway"/>
</dbReference>
<dbReference type="PANTHER" id="PTHR10285">
    <property type="entry name" value="URIDINE KINASE"/>
    <property type="match status" value="1"/>
</dbReference>
<dbReference type="InterPro" id="IPR000764">
    <property type="entry name" value="Uridine_kinase-like"/>
</dbReference>
<dbReference type="Proteomes" id="UP000325577">
    <property type="component" value="Linkage Group LG2"/>
</dbReference>
<dbReference type="GO" id="GO:0004849">
    <property type="term" value="F:uridine kinase activity"/>
    <property type="evidence" value="ECO:0007669"/>
    <property type="project" value="UniProtKB-EC"/>
</dbReference>
<dbReference type="GO" id="GO:0005525">
    <property type="term" value="F:GTP binding"/>
    <property type="evidence" value="ECO:0007669"/>
    <property type="project" value="UniProtKB-KW"/>
</dbReference>
<dbReference type="GO" id="GO:0043771">
    <property type="term" value="F:cytidine kinase activity"/>
    <property type="evidence" value="ECO:0007669"/>
    <property type="project" value="RHEA"/>
</dbReference>
<dbReference type="CDD" id="cd02023">
    <property type="entry name" value="UMPK"/>
    <property type="match status" value="1"/>
</dbReference>
<evidence type="ECO:0000256" key="10">
    <source>
        <dbReference type="ARBA" id="ARBA00023268"/>
    </source>
</evidence>
<keyword evidence="10" id="KW-0511">Multifunctional enzyme</keyword>
<dbReference type="Gene3D" id="3.40.50.2020">
    <property type="match status" value="1"/>
</dbReference>
<dbReference type="InterPro" id="IPR027417">
    <property type="entry name" value="P-loop_NTPase"/>
</dbReference>
<proteinExistence type="inferred from homology"/>
<dbReference type="NCBIfam" id="NF004018">
    <property type="entry name" value="PRK05480.1"/>
    <property type="match status" value="1"/>
</dbReference>
<protein>
    <recommendedName>
        <fullName evidence="11">Uridine kinase</fullName>
        <ecNumber evidence="11">2.7.1.48</ecNumber>
    </recommendedName>
</protein>
<evidence type="ECO:0000256" key="3">
    <source>
        <dbReference type="ARBA" id="ARBA00008173"/>
    </source>
</evidence>
<evidence type="ECO:0000259" key="13">
    <source>
        <dbReference type="Pfam" id="PF14681"/>
    </source>
</evidence>
<keyword evidence="11" id="KW-0067">ATP-binding</keyword>
<dbReference type="PRINTS" id="PR00988">
    <property type="entry name" value="URIDINKINASE"/>
</dbReference>
<evidence type="ECO:0000256" key="8">
    <source>
        <dbReference type="ARBA" id="ARBA00022777"/>
    </source>
</evidence>
<evidence type="ECO:0000259" key="12">
    <source>
        <dbReference type="Pfam" id="PF00485"/>
    </source>
</evidence>
<sequence length="467" mass="52039">MTDSEVVAALTNSIKDHFSLQSNGGSEEIPLKQPFIIGVAGGTASGKTTVCNMIISQLHDQRVVLVNQDSFYHSLSDDQLKKVHEYNFDHPDAFDTELLLLCMEKLKQGQAVNIPNYDFKSHKSTEPARKVNPSDVIILEGLLVLHDPPVRDLMNMKIFVDTDSDVRLARRIRRDTVERGRNIQNVLDQYDKQVKPSFEEFILPSKKYADIIIPRGADNDVAIDLIVQHIRTKLGQHDLCKIYPNVFVMYSTFQMRGMHTLIRDAKTTKHDFVFYADRLIRLVVEHGLGHLPFTEKQINTPTGSVYTGVVFCKRLCGVSVIRSGESMENALRACCKGIKIGKILIHGEGNNGRQLIYEKLPADISSCHVLLLDPVLASGNSAIKAISVLLSKGVAESNIIFLNLIAAPEGIHAVCRKFPMLKIVTSEIDVSLNKELHVIPGMGEFGDRYFGTDNNATPSTNHPSKQL</sequence>
<comment type="similarity">
    <text evidence="4">In the C-terminal section; belongs to the UPRTase family.</text>
</comment>
<evidence type="ECO:0000313" key="15">
    <source>
        <dbReference type="Proteomes" id="UP000325577"/>
    </source>
</evidence>
<dbReference type="EC" id="2.7.1.48" evidence="11"/>
<comment type="pathway">
    <text evidence="2 11">Pyrimidine metabolism; CTP biosynthesis via salvage pathway; CTP from cytidine: step 1/3.</text>
</comment>
<dbReference type="Pfam" id="PF14681">
    <property type="entry name" value="UPRTase"/>
    <property type="match status" value="1"/>
</dbReference>
<dbReference type="Pfam" id="PF00485">
    <property type="entry name" value="PRK"/>
    <property type="match status" value="1"/>
</dbReference>
<evidence type="ECO:0000256" key="9">
    <source>
        <dbReference type="ARBA" id="ARBA00023134"/>
    </source>
</evidence>
<evidence type="ECO:0000256" key="7">
    <source>
        <dbReference type="ARBA" id="ARBA00022741"/>
    </source>
</evidence>
<dbReference type="InterPro" id="IPR006083">
    <property type="entry name" value="PRK/URK"/>
</dbReference>
<dbReference type="InterPro" id="IPR000836">
    <property type="entry name" value="PRTase_dom"/>
</dbReference>
<dbReference type="AlphaFoldDB" id="A0A5J5AK69"/>
<feature type="domain" description="Phosphoribosyltransferase" evidence="13">
    <location>
        <begin position="251"/>
        <end position="452"/>
    </location>
</feature>
<comment type="catalytic activity">
    <reaction evidence="11">
        <text>cytidine + ATP = CMP + ADP + H(+)</text>
        <dbReference type="Rhea" id="RHEA:24674"/>
        <dbReference type="ChEBI" id="CHEBI:15378"/>
        <dbReference type="ChEBI" id="CHEBI:17562"/>
        <dbReference type="ChEBI" id="CHEBI:30616"/>
        <dbReference type="ChEBI" id="CHEBI:60377"/>
        <dbReference type="ChEBI" id="CHEBI:456216"/>
        <dbReference type="EC" id="2.7.1.48"/>
    </reaction>
</comment>
<keyword evidence="7 11" id="KW-0547">Nucleotide-binding</keyword>
<evidence type="ECO:0000256" key="1">
    <source>
        <dbReference type="ARBA" id="ARBA00004690"/>
    </source>
</evidence>
<dbReference type="NCBIfam" id="TIGR00235">
    <property type="entry name" value="udk"/>
    <property type="match status" value="1"/>
</dbReference>
<dbReference type="UniPathway" id="UPA00579">
    <property type="reaction ID" value="UER00640"/>
</dbReference>
<dbReference type="SUPFAM" id="SSF53271">
    <property type="entry name" value="PRTase-like"/>
    <property type="match status" value="1"/>
</dbReference>
<evidence type="ECO:0000313" key="14">
    <source>
        <dbReference type="EMBL" id="KAA8530172.1"/>
    </source>
</evidence>
<dbReference type="EMBL" id="CM018043">
    <property type="protein sequence ID" value="KAA8530172.1"/>
    <property type="molecule type" value="Genomic_DNA"/>
</dbReference>
<dbReference type="UniPathway" id="UPA00574">
    <property type="reaction ID" value="UER00637"/>
</dbReference>
<keyword evidence="5" id="KW-0021">Allosteric enzyme</keyword>
<comment type="similarity">
    <text evidence="3">In the N-terminal section; belongs to the uridine kinase family.</text>
</comment>
<dbReference type="Gene3D" id="3.40.50.300">
    <property type="entry name" value="P-loop containing nucleotide triphosphate hydrolases"/>
    <property type="match status" value="1"/>
</dbReference>
<accession>A0A5J5AK69</accession>
<comment type="catalytic activity">
    <reaction evidence="11">
        <text>uridine + ATP = UMP + ADP + H(+)</text>
        <dbReference type="Rhea" id="RHEA:16825"/>
        <dbReference type="ChEBI" id="CHEBI:15378"/>
        <dbReference type="ChEBI" id="CHEBI:16704"/>
        <dbReference type="ChEBI" id="CHEBI:30616"/>
        <dbReference type="ChEBI" id="CHEBI:57865"/>
        <dbReference type="ChEBI" id="CHEBI:456216"/>
        <dbReference type="EC" id="2.7.1.48"/>
    </reaction>
</comment>
<dbReference type="NCBIfam" id="NF001097">
    <property type="entry name" value="PRK00129.1"/>
    <property type="match status" value="1"/>
</dbReference>
<keyword evidence="15" id="KW-1185">Reference proteome</keyword>
<keyword evidence="8 11" id="KW-0418">Kinase</keyword>
<feature type="domain" description="Phosphoribulokinase/uridine kinase" evidence="12">
    <location>
        <begin position="36"/>
        <end position="222"/>
    </location>
</feature>
<organism evidence="14 15">
    <name type="scientific">Nyssa sinensis</name>
    <dbReference type="NCBI Taxonomy" id="561372"/>
    <lineage>
        <taxon>Eukaryota</taxon>
        <taxon>Viridiplantae</taxon>
        <taxon>Streptophyta</taxon>
        <taxon>Embryophyta</taxon>
        <taxon>Tracheophyta</taxon>
        <taxon>Spermatophyta</taxon>
        <taxon>Magnoliopsida</taxon>
        <taxon>eudicotyledons</taxon>
        <taxon>Gunneridae</taxon>
        <taxon>Pentapetalae</taxon>
        <taxon>asterids</taxon>
        <taxon>Cornales</taxon>
        <taxon>Nyssaceae</taxon>
        <taxon>Nyssa</taxon>
    </lineage>
</organism>
<reference evidence="14 15" key="1">
    <citation type="submission" date="2019-09" db="EMBL/GenBank/DDBJ databases">
        <title>A chromosome-level genome assembly of the Chinese tupelo Nyssa sinensis.</title>
        <authorList>
            <person name="Yang X."/>
            <person name="Kang M."/>
            <person name="Yang Y."/>
            <person name="Xiong H."/>
            <person name="Wang M."/>
            <person name="Zhang Z."/>
            <person name="Wang Z."/>
            <person name="Wu H."/>
            <person name="Ma T."/>
            <person name="Liu J."/>
            <person name="Xi Z."/>
        </authorList>
    </citation>
    <scope>NUCLEOTIDE SEQUENCE [LARGE SCALE GENOMIC DNA]</scope>
    <source>
        <strain evidence="14">J267</strain>
        <tissue evidence="14">Leaf</tissue>
    </source>
</reference>
<keyword evidence="6 11" id="KW-0808">Transferase</keyword>
<gene>
    <name evidence="14" type="ORF">F0562_004881</name>
</gene>
<dbReference type="InterPro" id="IPR029057">
    <property type="entry name" value="PRTase-like"/>
</dbReference>